<evidence type="ECO:0000256" key="1">
    <source>
        <dbReference type="ARBA" id="ARBA00022574"/>
    </source>
</evidence>
<feature type="compositionally biased region" description="Low complexity" evidence="5">
    <location>
        <begin position="354"/>
        <end position="364"/>
    </location>
</feature>
<dbReference type="PROSITE" id="PS50294">
    <property type="entry name" value="WD_REPEATS_REGION"/>
    <property type="match status" value="1"/>
</dbReference>
<accession>A0AAN9B8X3</accession>
<feature type="repeat" description="WD" evidence="4">
    <location>
        <begin position="113"/>
        <end position="154"/>
    </location>
</feature>
<protein>
    <recommendedName>
        <fullName evidence="8">P21-activated protein kinase-interacting protein 1-like</fullName>
    </recommendedName>
</protein>
<evidence type="ECO:0000313" key="6">
    <source>
        <dbReference type="EMBL" id="KAK7100933.1"/>
    </source>
</evidence>
<evidence type="ECO:0000256" key="4">
    <source>
        <dbReference type="PROSITE-ProRule" id="PRU00221"/>
    </source>
</evidence>
<dbReference type="AlphaFoldDB" id="A0AAN9B8X3"/>
<name>A0AAN9B8X3_9CAEN</name>
<feature type="region of interest" description="Disordered" evidence="5">
    <location>
        <begin position="314"/>
        <end position="477"/>
    </location>
</feature>
<dbReference type="Proteomes" id="UP001374579">
    <property type="component" value="Unassembled WGS sequence"/>
</dbReference>
<evidence type="ECO:0000256" key="5">
    <source>
        <dbReference type="SAM" id="MobiDB-lite"/>
    </source>
</evidence>
<evidence type="ECO:0000313" key="7">
    <source>
        <dbReference type="Proteomes" id="UP001374579"/>
    </source>
</evidence>
<dbReference type="Gene3D" id="2.130.10.10">
    <property type="entry name" value="YVTN repeat-like/Quinoprotein amine dehydrogenase"/>
    <property type="match status" value="2"/>
</dbReference>
<feature type="repeat" description="WD" evidence="4">
    <location>
        <begin position="73"/>
        <end position="105"/>
    </location>
</feature>
<feature type="compositionally biased region" description="Basic residues" evidence="5">
    <location>
        <begin position="465"/>
        <end position="477"/>
    </location>
</feature>
<gene>
    <name evidence="6" type="ORF">V1264_023795</name>
</gene>
<evidence type="ECO:0000256" key="3">
    <source>
        <dbReference type="ARBA" id="ARBA00045213"/>
    </source>
</evidence>
<dbReference type="PANTHER" id="PTHR44675">
    <property type="entry name" value="PAK1 INTERACTING PROTEIN 1"/>
    <property type="match status" value="1"/>
</dbReference>
<proteinExistence type="predicted"/>
<dbReference type="EMBL" id="JBAMIC010000011">
    <property type="protein sequence ID" value="KAK7100933.1"/>
    <property type="molecule type" value="Genomic_DNA"/>
</dbReference>
<dbReference type="Pfam" id="PF00400">
    <property type="entry name" value="WD40"/>
    <property type="match status" value="2"/>
</dbReference>
<sequence length="477" mass="52848">MEVVVGTYEEVLVGLHLRKVDDVYTLTESFTDKSNIGSIKCVAISQHGLLASGGSDEIIHIFNLENHRLVGTLTHHSGTVTNVAFYRKSALFSTSEDGTLCAWRVGSWEHRTFKGHKGPVNCVAVHPSGKLALTVGQDRSLRTWNLVDGRPAFVSNIKEPADHVVWSPDGQHYLVVTGKRMDVYSVEDGQILRSIPTEHKVNRIVFITDNMVVFGGEGKIRRDAEEKEKAILFFVDVTDGTEVHRVKTQSTRIRDMAVCQSHEEPESTDKWLTTVASEGDINIYRVNASQKKVETDLILSRNITLRLTCVAVSSPKSQESDAAGKISRRQKRKQAAIKKEPDSDDEPSPKVVKKNPTTTVKSTPTPKPKKLQVAIEQETDSSEPNGEVSPSSSGRQLAKKKLTKKKFRVTASASSGPLLIAVREQQSMKTKSKKKKLESPPTTGTKKTQKKVRIAEPAQVESKMKSKKKKQKIKSHA</sequence>
<organism evidence="6 7">
    <name type="scientific">Littorina saxatilis</name>
    <dbReference type="NCBI Taxonomy" id="31220"/>
    <lineage>
        <taxon>Eukaryota</taxon>
        <taxon>Metazoa</taxon>
        <taxon>Spiralia</taxon>
        <taxon>Lophotrochozoa</taxon>
        <taxon>Mollusca</taxon>
        <taxon>Gastropoda</taxon>
        <taxon>Caenogastropoda</taxon>
        <taxon>Littorinimorpha</taxon>
        <taxon>Littorinoidea</taxon>
        <taxon>Littorinidae</taxon>
        <taxon>Littorina</taxon>
    </lineage>
</organism>
<feature type="compositionally biased region" description="Polar residues" evidence="5">
    <location>
        <begin position="382"/>
        <end position="395"/>
    </location>
</feature>
<keyword evidence="1 4" id="KW-0853">WD repeat</keyword>
<feature type="compositionally biased region" description="Basic residues" evidence="5">
    <location>
        <begin position="326"/>
        <end position="336"/>
    </location>
</feature>
<dbReference type="InterPro" id="IPR036322">
    <property type="entry name" value="WD40_repeat_dom_sf"/>
</dbReference>
<dbReference type="SMART" id="SM00320">
    <property type="entry name" value="WD40"/>
    <property type="match status" value="4"/>
</dbReference>
<dbReference type="SUPFAM" id="SSF50978">
    <property type="entry name" value="WD40 repeat-like"/>
    <property type="match status" value="1"/>
</dbReference>
<dbReference type="InterPro" id="IPR015943">
    <property type="entry name" value="WD40/YVTN_repeat-like_dom_sf"/>
</dbReference>
<dbReference type="PANTHER" id="PTHR44675:SF1">
    <property type="entry name" value="P21-ACTIVATED PROTEIN KINASE-INTERACTING PROTEIN 1"/>
    <property type="match status" value="1"/>
</dbReference>
<reference evidence="6 7" key="1">
    <citation type="submission" date="2024-02" db="EMBL/GenBank/DDBJ databases">
        <title>Chromosome-scale genome assembly of the rough periwinkle Littorina saxatilis.</title>
        <authorList>
            <person name="De Jode A."/>
            <person name="Faria R."/>
            <person name="Formenti G."/>
            <person name="Sims Y."/>
            <person name="Smith T.P."/>
            <person name="Tracey A."/>
            <person name="Wood J.M.D."/>
            <person name="Zagrodzka Z.B."/>
            <person name="Johannesson K."/>
            <person name="Butlin R.K."/>
            <person name="Leder E.H."/>
        </authorList>
    </citation>
    <scope>NUCLEOTIDE SEQUENCE [LARGE SCALE GENOMIC DNA]</scope>
    <source>
        <strain evidence="6">Snail1</strain>
        <tissue evidence="6">Muscle</tissue>
    </source>
</reference>
<comment type="function">
    <text evidence="3">Negatively regulates the PAK1 kinase. PAK1 is a member of the PAK kinase family, which has been shown to play a positive role in the regulation of signaling pathways involving MAPK8 and RELA. PAK1 exists as an inactive homodimer, which is activated by binding of small GTPases such as CDC42 to an N-terminal regulatory domain. PAK1IP1 also binds to the N-terminus of PAK1, and inhibits the specific activation of PAK1 by CDC42. May be involved in ribosomal large subunit assembly.</text>
</comment>
<dbReference type="InterPro" id="IPR019775">
    <property type="entry name" value="WD40_repeat_CS"/>
</dbReference>
<feature type="compositionally biased region" description="Basic residues" evidence="5">
    <location>
        <begin position="397"/>
        <end position="408"/>
    </location>
</feature>
<dbReference type="PROSITE" id="PS00678">
    <property type="entry name" value="WD_REPEATS_1"/>
    <property type="match status" value="1"/>
</dbReference>
<comment type="caution">
    <text evidence="6">The sequence shown here is derived from an EMBL/GenBank/DDBJ whole genome shotgun (WGS) entry which is preliminary data.</text>
</comment>
<evidence type="ECO:0008006" key="8">
    <source>
        <dbReference type="Google" id="ProtNLM"/>
    </source>
</evidence>
<keyword evidence="7" id="KW-1185">Reference proteome</keyword>
<dbReference type="InterPro" id="IPR001680">
    <property type="entry name" value="WD40_rpt"/>
</dbReference>
<dbReference type="InterPro" id="IPR051959">
    <property type="entry name" value="PAK1-Kinase_Regulator"/>
</dbReference>
<dbReference type="PROSITE" id="PS50082">
    <property type="entry name" value="WD_REPEATS_2"/>
    <property type="match status" value="2"/>
</dbReference>
<keyword evidence="2" id="KW-0677">Repeat</keyword>
<evidence type="ECO:0000256" key="2">
    <source>
        <dbReference type="ARBA" id="ARBA00022737"/>
    </source>
</evidence>